<evidence type="ECO:0000313" key="10">
    <source>
        <dbReference type="EMBL" id="GLL03410.1"/>
    </source>
</evidence>
<feature type="transmembrane region" description="Helical" evidence="8">
    <location>
        <begin position="338"/>
        <end position="356"/>
    </location>
</feature>
<dbReference type="InterPro" id="IPR020846">
    <property type="entry name" value="MFS_dom"/>
</dbReference>
<keyword evidence="2" id="KW-0813">Transport</keyword>
<feature type="transmembrane region" description="Helical" evidence="8">
    <location>
        <begin position="402"/>
        <end position="422"/>
    </location>
</feature>
<keyword evidence="6 8" id="KW-0472">Membrane</keyword>
<feature type="transmembrane region" description="Helical" evidence="8">
    <location>
        <begin position="84"/>
        <end position="104"/>
    </location>
</feature>
<keyword evidence="5 8" id="KW-1133">Transmembrane helix</keyword>
<accession>A0A9W6KNE8</accession>
<evidence type="ECO:0000256" key="8">
    <source>
        <dbReference type="SAM" id="Phobius"/>
    </source>
</evidence>
<keyword evidence="11" id="KW-1185">Reference proteome</keyword>
<dbReference type="RefSeq" id="WP_261961437.1">
    <property type="nucleotide sequence ID" value="NZ_BAAAXA010000001.1"/>
</dbReference>
<dbReference type="Pfam" id="PF07690">
    <property type="entry name" value="MFS_1"/>
    <property type="match status" value="1"/>
</dbReference>
<sequence>MTDTAYQSSGRLPRDLLALVGAILLGVFLVQMDSTMVNIALESFRRDFGADLGTVQWVSAAYLLAMAAVIPVAGWAIDRFGARSAWLVSLGLFTLGSLLCGVAWSAGSLIAMRVVQGIGGGMLMPLFQTILARRAAGQQFGKVMALVGLPMLLGPVLGPVLGGVLVDGAGWRWIFLVNLPFCAIAAWAALRVMPAERVERPARLDVLGLTLLSPALVGIVWSLSRAGTEGGLRPLTLLLLAAGSALMIAFVAHALRSAEPVIDLRLFRSRNFTAASAVMFLGMVALIGTMLLIPLYYQQVHGYTPLHAGLLMAPNGVGSALSLALAGRLTERFGLRPVALAGATLLIGSTLALTQLDGGTDQWLLAGLIALTGAGFGAVMVPAQGGIYAGLTRAQVSHATGAVRVFQQVGGSFGVALLAVSLQRNAAGARSVDALGGAFGTTFWWAAGAAALTLIPILLFRPAAAAPSGPPTPAGAARSGRSTAPAAPSS</sequence>
<name>A0A9W6KNE8_9ACTN</name>
<feature type="transmembrane region" description="Helical" evidence="8">
    <location>
        <begin position="276"/>
        <end position="297"/>
    </location>
</feature>
<dbReference type="PANTHER" id="PTHR42718">
    <property type="entry name" value="MAJOR FACILITATOR SUPERFAMILY MULTIDRUG TRANSPORTER MFSC"/>
    <property type="match status" value="1"/>
</dbReference>
<evidence type="ECO:0000256" key="5">
    <source>
        <dbReference type="ARBA" id="ARBA00022989"/>
    </source>
</evidence>
<organism evidence="10 11">
    <name type="scientific">Dactylosporangium matsuzakiense</name>
    <dbReference type="NCBI Taxonomy" id="53360"/>
    <lineage>
        <taxon>Bacteria</taxon>
        <taxon>Bacillati</taxon>
        <taxon>Actinomycetota</taxon>
        <taxon>Actinomycetes</taxon>
        <taxon>Micromonosporales</taxon>
        <taxon>Micromonosporaceae</taxon>
        <taxon>Dactylosporangium</taxon>
    </lineage>
</organism>
<dbReference type="PANTHER" id="PTHR42718:SF46">
    <property type="entry name" value="BLR6921 PROTEIN"/>
    <property type="match status" value="1"/>
</dbReference>
<evidence type="ECO:0000259" key="9">
    <source>
        <dbReference type="PROSITE" id="PS50850"/>
    </source>
</evidence>
<reference evidence="10" key="1">
    <citation type="journal article" date="2014" name="Int. J. Syst. Evol. Microbiol.">
        <title>Complete genome sequence of Corynebacterium casei LMG S-19264T (=DSM 44701T), isolated from a smear-ripened cheese.</title>
        <authorList>
            <consortium name="US DOE Joint Genome Institute (JGI-PGF)"/>
            <person name="Walter F."/>
            <person name="Albersmeier A."/>
            <person name="Kalinowski J."/>
            <person name="Ruckert C."/>
        </authorList>
    </citation>
    <scope>NUCLEOTIDE SEQUENCE</scope>
    <source>
        <strain evidence="10">VKM Ac-1321</strain>
    </source>
</reference>
<evidence type="ECO:0000256" key="7">
    <source>
        <dbReference type="SAM" id="MobiDB-lite"/>
    </source>
</evidence>
<feature type="transmembrane region" description="Helical" evidence="8">
    <location>
        <begin position="171"/>
        <end position="190"/>
    </location>
</feature>
<feature type="transmembrane region" description="Helical" evidence="8">
    <location>
        <begin position="362"/>
        <end position="381"/>
    </location>
</feature>
<feature type="transmembrane region" description="Helical" evidence="8">
    <location>
        <begin position="303"/>
        <end position="326"/>
    </location>
</feature>
<dbReference type="InterPro" id="IPR036259">
    <property type="entry name" value="MFS_trans_sf"/>
</dbReference>
<dbReference type="Proteomes" id="UP001143480">
    <property type="component" value="Unassembled WGS sequence"/>
</dbReference>
<feature type="transmembrane region" description="Helical" evidence="8">
    <location>
        <begin position="16"/>
        <end position="37"/>
    </location>
</feature>
<protein>
    <submittedName>
        <fullName evidence="10">MFS transporter</fullName>
    </submittedName>
</protein>
<keyword evidence="3" id="KW-1003">Cell membrane</keyword>
<dbReference type="Gene3D" id="1.20.1720.10">
    <property type="entry name" value="Multidrug resistance protein D"/>
    <property type="match status" value="1"/>
</dbReference>
<evidence type="ECO:0000256" key="2">
    <source>
        <dbReference type="ARBA" id="ARBA00022448"/>
    </source>
</evidence>
<dbReference type="NCBIfam" id="TIGR00711">
    <property type="entry name" value="efflux_EmrB"/>
    <property type="match status" value="1"/>
</dbReference>
<dbReference type="PRINTS" id="PR01036">
    <property type="entry name" value="TCRTETB"/>
</dbReference>
<dbReference type="Gene3D" id="1.20.1250.20">
    <property type="entry name" value="MFS general substrate transporter like domains"/>
    <property type="match status" value="1"/>
</dbReference>
<dbReference type="EMBL" id="BSFP01000033">
    <property type="protein sequence ID" value="GLL03410.1"/>
    <property type="molecule type" value="Genomic_DNA"/>
</dbReference>
<evidence type="ECO:0000256" key="3">
    <source>
        <dbReference type="ARBA" id="ARBA00022475"/>
    </source>
</evidence>
<dbReference type="PROSITE" id="PS50850">
    <property type="entry name" value="MFS"/>
    <property type="match status" value="1"/>
</dbReference>
<evidence type="ECO:0000256" key="4">
    <source>
        <dbReference type="ARBA" id="ARBA00022692"/>
    </source>
</evidence>
<evidence type="ECO:0000313" key="11">
    <source>
        <dbReference type="Proteomes" id="UP001143480"/>
    </source>
</evidence>
<feature type="transmembrane region" description="Helical" evidence="8">
    <location>
        <begin position="202"/>
        <end position="223"/>
    </location>
</feature>
<feature type="transmembrane region" description="Helical" evidence="8">
    <location>
        <begin position="442"/>
        <end position="460"/>
    </location>
</feature>
<dbReference type="GO" id="GO:0022857">
    <property type="term" value="F:transmembrane transporter activity"/>
    <property type="evidence" value="ECO:0007669"/>
    <property type="project" value="InterPro"/>
</dbReference>
<feature type="transmembrane region" description="Helical" evidence="8">
    <location>
        <begin position="235"/>
        <end position="255"/>
    </location>
</feature>
<comment type="caution">
    <text evidence="10">The sequence shown here is derived from an EMBL/GenBank/DDBJ whole genome shotgun (WGS) entry which is preliminary data.</text>
</comment>
<dbReference type="SUPFAM" id="SSF103473">
    <property type="entry name" value="MFS general substrate transporter"/>
    <property type="match status" value="1"/>
</dbReference>
<evidence type="ECO:0000256" key="6">
    <source>
        <dbReference type="ARBA" id="ARBA00023136"/>
    </source>
</evidence>
<feature type="transmembrane region" description="Helical" evidence="8">
    <location>
        <begin position="110"/>
        <end position="131"/>
    </location>
</feature>
<dbReference type="CDD" id="cd17503">
    <property type="entry name" value="MFS_LmrB_MDR_like"/>
    <property type="match status" value="1"/>
</dbReference>
<feature type="region of interest" description="Disordered" evidence="7">
    <location>
        <begin position="466"/>
        <end position="490"/>
    </location>
</feature>
<dbReference type="InterPro" id="IPR011701">
    <property type="entry name" value="MFS"/>
</dbReference>
<reference evidence="10" key="2">
    <citation type="submission" date="2023-01" db="EMBL/GenBank/DDBJ databases">
        <authorList>
            <person name="Sun Q."/>
            <person name="Evtushenko L."/>
        </authorList>
    </citation>
    <scope>NUCLEOTIDE SEQUENCE</scope>
    <source>
        <strain evidence="10">VKM Ac-1321</strain>
    </source>
</reference>
<keyword evidence="4 8" id="KW-0812">Transmembrane</keyword>
<feature type="transmembrane region" description="Helical" evidence="8">
    <location>
        <begin position="57"/>
        <end position="77"/>
    </location>
</feature>
<feature type="transmembrane region" description="Helical" evidence="8">
    <location>
        <begin position="143"/>
        <end position="165"/>
    </location>
</feature>
<evidence type="ECO:0000256" key="1">
    <source>
        <dbReference type="ARBA" id="ARBA00004651"/>
    </source>
</evidence>
<dbReference type="AlphaFoldDB" id="A0A9W6KNE8"/>
<dbReference type="InterPro" id="IPR004638">
    <property type="entry name" value="EmrB-like"/>
</dbReference>
<comment type="subcellular location">
    <subcellularLocation>
        <location evidence="1">Cell membrane</location>
        <topology evidence="1">Multi-pass membrane protein</topology>
    </subcellularLocation>
</comment>
<gene>
    <name evidence="10" type="ORF">GCM10017581_051550</name>
</gene>
<proteinExistence type="predicted"/>
<feature type="domain" description="Major facilitator superfamily (MFS) profile" evidence="9">
    <location>
        <begin position="19"/>
        <end position="465"/>
    </location>
</feature>
<dbReference type="GO" id="GO:0005886">
    <property type="term" value="C:plasma membrane"/>
    <property type="evidence" value="ECO:0007669"/>
    <property type="project" value="UniProtKB-SubCell"/>
</dbReference>